<organism evidence="3">
    <name type="scientific">Schistocephalus solidus</name>
    <name type="common">Tapeworm</name>
    <dbReference type="NCBI Taxonomy" id="70667"/>
    <lineage>
        <taxon>Eukaryota</taxon>
        <taxon>Metazoa</taxon>
        <taxon>Spiralia</taxon>
        <taxon>Lophotrochozoa</taxon>
        <taxon>Platyhelminthes</taxon>
        <taxon>Cestoda</taxon>
        <taxon>Eucestoda</taxon>
        <taxon>Diphyllobothriidea</taxon>
        <taxon>Diphyllobothriidae</taxon>
        <taxon>Schistocephalus</taxon>
    </lineage>
</organism>
<protein>
    <submittedName>
        <fullName evidence="3">Reverse transcriptase domain-containing protein</fullName>
    </submittedName>
</protein>
<reference evidence="3" key="1">
    <citation type="submission" date="2016-06" db="UniProtKB">
        <authorList>
            <consortium name="WormBaseParasite"/>
        </authorList>
    </citation>
    <scope>IDENTIFICATION</scope>
</reference>
<proteinExistence type="predicted"/>
<dbReference type="PANTHER" id="PTHR47027:SF26">
    <property type="entry name" value="REVERSE TRANSCRIPTASE DOMAIN-CONTAINING PROTEIN"/>
    <property type="match status" value="1"/>
</dbReference>
<name>A0A183SYK6_SCHSO</name>
<evidence type="ECO:0000313" key="3">
    <source>
        <dbReference type="WBParaSite" id="SSLN_0000965901-mRNA-1"/>
    </source>
</evidence>
<dbReference type="OrthoDB" id="6139357at2759"/>
<reference evidence="1 2" key="2">
    <citation type="submission" date="2018-11" db="EMBL/GenBank/DDBJ databases">
        <authorList>
            <consortium name="Pathogen Informatics"/>
        </authorList>
    </citation>
    <scope>NUCLEOTIDE SEQUENCE [LARGE SCALE GENOMIC DNA]</scope>
    <source>
        <strain evidence="1 2">NST_G2</strain>
    </source>
</reference>
<dbReference type="EMBL" id="UYSU01035166">
    <property type="protein sequence ID" value="VDL95691.1"/>
    <property type="molecule type" value="Genomic_DNA"/>
</dbReference>
<accession>A0A183SYK6</accession>
<dbReference type="Proteomes" id="UP000275846">
    <property type="component" value="Unassembled WGS sequence"/>
</dbReference>
<keyword evidence="2" id="KW-1185">Reference proteome</keyword>
<dbReference type="AlphaFoldDB" id="A0A183SYK6"/>
<evidence type="ECO:0000313" key="2">
    <source>
        <dbReference type="Proteomes" id="UP000275846"/>
    </source>
</evidence>
<gene>
    <name evidence="1" type="ORF">SSLN_LOCUS9306</name>
</gene>
<dbReference type="PANTHER" id="PTHR47027">
    <property type="entry name" value="REVERSE TRANSCRIPTASE DOMAIN-CONTAINING PROTEIN"/>
    <property type="match status" value="1"/>
</dbReference>
<sequence length="182" mass="20592">MQALTRVSTTTVYDFLFSDDCAINTVTEEDMQRSRDIVAAGCANFGMTISTANTDEQIKNLESFAYLGSKFSSHSRIDDDIAQRISKASQAFGRLQVSVWNHHGIHLSTKLKMYKTVVLTTLLCGAKTWTICTSQVRKLDHFHRSDFHTMSRHPRSLTPSSILHPLRRLRRRTPLAPLSPPQ</sequence>
<dbReference type="WBParaSite" id="SSLN_0000965901-mRNA-1">
    <property type="protein sequence ID" value="SSLN_0000965901-mRNA-1"/>
    <property type="gene ID" value="SSLN_0000965901"/>
</dbReference>
<evidence type="ECO:0000313" key="1">
    <source>
        <dbReference type="EMBL" id="VDL95691.1"/>
    </source>
</evidence>